<dbReference type="RefSeq" id="WP_244074342.1">
    <property type="nucleotide sequence ID" value="NZ_BQNL01000001.1"/>
</dbReference>
<dbReference type="InterPro" id="IPR045076">
    <property type="entry name" value="MutS"/>
</dbReference>
<feature type="domain" description="DNA mismatch repair proteins mutS family" evidence="5">
    <location>
        <begin position="454"/>
        <end position="633"/>
    </location>
</feature>
<dbReference type="InterPro" id="IPR007696">
    <property type="entry name" value="DNA_mismatch_repair_MutS_core"/>
</dbReference>
<sequence length="633" mass="72441">MEQINTIDKISAVYRNTAEEARQELNKVQQKIYRIGSLRLLLFVAGVVGIIYFWSESWGILACIALITLLPFLFLMKYHNQLFHRKDYLEKKMEINEQELAALDYDTSSFDDGEAYIDPTHLYTYDLDVFGPHSLFQYINRTCTQPGKHRLAHWLGKHLERKEEIIRRQEAVSELAPELKFRQRFRILGLLYKGKAADETELCQWAESPSIFRSRKLLRLLPVLVTGANLICLALVMAGILSASIYGIIWTCFVIAGFGFTGKVTKMQAIYGKKLQILSTYAALLHLMEKQPAQATLLKEIRQQIDGEKRKASHSISRLNKLMDELDQRNNVFMYVILNGLFFWELRQIMRIEAWKEQYAAELPGWLDAIGQMDALNSLATFAYNHPDYIYPKIVQAERKGKGNLNKEEEESNSETEAPINAPSSFRLRAEALGHPLMNRDRCVRNDIDMVKRPFFIIVTGANMAGKSTYLRTVGINYLLACIGAPVCARQMEICPARLITSLRTSDSLNDNESYFFAELKRLKLIIDKLQAGEELFIILDEILKGTNSMDKQKGSFALIKQFMTLQANGIIATHDLLLGTLIDLFPDDIRNYRFEADITDNELTFSYRLRPGIAQNMNACFLMKKMGIAVAD</sequence>
<keyword evidence="4" id="KW-0812">Transmembrane</keyword>
<dbReference type="Gene3D" id="3.40.50.300">
    <property type="entry name" value="P-loop containing nucleotide triphosphate hydrolases"/>
    <property type="match status" value="1"/>
</dbReference>
<dbReference type="FunFam" id="3.40.50.300:FF:001552">
    <property type="entry name" value="Mismatch repair ATPase (MutS family)"/>
    <property type="match status" value="1"/>
</dbReference>
<dbReference type="GO" id="GO:0005829">
    <property type="term" value="C:cytosol"/>
    <property type="evidence" value="ECO:0007669"/>
    <property type="project" value="TreeGrafter"/>
</dbReference>
<gene>
    <name evidence="6" type="ORF">CE91St12_12830</name>
</gene>
<evidence type="ECO:0000256" key="1">
    <source>
        <dbReference type="ARBA" id="ARBA00022741"/>
    </source>
</evidence>
<dbReference type="GO" id="GO:0005524">
    <property type="term" value="F:ATP binding"/>
    <property type="evidence" value="ECO:0007669"/>
    <property type="project" value="UniProtKB-KW"/>
</dbReference>
<protein>
    <submittedName>
        <fullName evidence="6">DNA mismatch repair protein MutS</fullName>
    </submittedName>
</protein>
<evidence type="ECO:0000313" key="6">
    <source>
        <dbReference type="EMBL" id="GKH13073.1"/>
    </source>
</evidence>
<dbReference type="PANTHER" id="PTHR11361">
    <property type="entry name" value="DNA MISMATCH REPAIR PROTEIN MUTS FAMILY MEMBER"/>
    <property type="match status" value="1"/>
</dbReference>
<reference evidence="6" key="1">
    <citation type="submission" date="2022-01" db="EMBL/GenBank/DDBJ databases">
        <title>Novel bile acid biosynthetic pathways are enriched in the microbiome of centenarians.</title>
        <authorList>
            <person name="Sato Y."/>
            <person name="Atarashi K."/>
            <person name="Plichta R.D."/>
            <person name="Arai Y."/>
            <person name="Sasajima S."/>
            <person name="Kearney M.S."/>
            <person name="Suda W."/>
            <person name="Takeshita K."/>
            <person name="Sasaki T."/>
            <person name="Okamoto S."/>
            <person name="Skelly N.A."/>
            <person name="Okamura Y."/>
            <person name="Vlamakis H."/>
            <person name="Li Y."/>
            <person name="Tanoue T."/>
            <person name="Takei H."/>
            <person name="Nittono H."/>
            <person name="Narushima S."/>
            <person name="Irie J."/>
            <person name="Itoh H."/>
            <person name="Moriya K."/>
            <person name="Sugiura Y."/>
            <person name="Suematsu M."/>
            <person name="Moritoki N."/>
            <person name="Shibata S."/>
            <person name="Littman R.D."/>
            <person name="Fischbach A.M."/>
            <person name="Uwamino Y."/>
            <person name="Inoue T."/>
            <person name="Honda A."/>
            <person name="Hattori M."/>
            <person name="Murai T."/>
            <person name="Xavier J.R."/>
            <person name="Hirose N."/>
            <person name="Honda K."/>
        </authorList>
    </citation>
    <scope>NUCLEOTIDE SEQUENCE</scope>
    <source>
        <strain evidence="6">CE91-St12</strain>
    </source>
</reference>
<organism evidence="6 7">
    <name type="scientific">Bacteroides uniformis</name>
    <dbReference type="NCBI Taxonomy" id="820"/>
    <lineage>
        <taxon>Bacteria</taxon>
        <taxon>Pseudomonadati</taxon>
        <taxon>Bacteroidota</taxon>
        <taxon>Bacteroidia</taxon>
        <taxon>Bacteroidales</taxon>
        <taxon>Bacteroidaceae</taxon>
        <taxon>Bacteroides</taxon>
    </lineage>
</organism>
<feature type="transmembrane region" description="Helical" evidence="4">
    <location>
        <begin position="58"/>
        <end position="76"/>
    </location>
</feature>
<dbReference type="CDD" id="cd03283">
    <property type="entry name" value="ABC_MutS-like"/>
    <property type="match status" value="1"/>
</dbReference>
<dbReference type="InterPro" id="IPR027417">
    <property type="entry name" value="P-loop_NTPase"/>
</dbReference>
<dbReference type="GO" id="GO:0030983">
    <property type="term" value="F:mismatched DNA binding"/>
    <property type="evidence" value="ECO:0007669"/>
    <property type="project" value="InterPro"/>
</dbReference>
<dbReference type="GO" id="GO:0006298">
    <property type="term" value="P:mismatch repair"/>
    <property type="evidence" value="ECO:0007669"/>
    <property type="project" value="InterPro"/>
</dbReference>
<feature type="transmembrane region" description="Helical" evidence="4">
    <location>
        <begin position="32"/>
        <end position="52"/>
    </location>
</feature>
<evidence type="ECO:0000256" key="2">
    <source>
        <dbReference type="ARBA" id="ARBA00022840"/>
    </source>
</evidence>
<evidence type="ECO:0000313" key="7">
    <source>
        <dbReference type="Proteomes" id="UP001055048"/>
    </source>
</evidence>
<dbReference type="SUPFAM" id="SSF48334">
    <property type="entry name" value="DNA repair protein MutS, domain III"/>
    <property type="match status" value="1"/>
</dbReference>
<dbReference type="Pfam" id="PF00488">
    <property type="entry name" value="MutS_V"/>
    <property type="match status" value="1"/>
</dbReference>
<dbReference type="InterPro" id="IPR036187">
    <property type="entry name" value="DNA_mismatch_repair_MutS_sf"/>
</dbReference>
<dbReference type="Pfam" id="PF05192">
    <property type="entry name" value="MutS_III"/>
    <property type="match status" value="1"/>
</dbReference>
<name>A0AA37N771_BACUN</name>
<dbReference type="SUPFAM" id="SSF52540">
    <property type="entry name" value="P-loop containing nucleoside triphosphate hydrolases"/>
    <property type="match status" value="1"/>
</dbReference>
<dbReference type="SMART" id="SM00534">
    <property type="entry name" value="MUTSac"/>
    <property type="match status" value="1"/>
</dbReference>
<keyword evidence="3" id="KW-0238">DNA-binding</keyword>
<dbReference type="InterPro" id="IPR000432">
    <property type="entry name" value="DNA_mismatch_repair_MutS_C"/>
</dbReference>
<feature type="transmembrane region" description="Helical" evidence="4">
    <location>
        <begin position="220"/>
        <end position="241"/>
    </location>
</feature>
<keyword evidence="1" id="KW-0547">Nucleotide-binding</keyword>
<proteinExistence type="predicted"/>
<accession>A0AA37N771</accession>
<dbReference type="PANTHER" id="PTHR11361:SF99">
    <property type="entry name" value="DNA MISMATCH REPAIR PROTEIN"/>
    <property type="match status" value="1"/>
</dbReference>
<dbReference type="Gene3D" id="1.10.1420.10">
    <property type="match status" value="1"/>
</dbReference>
<dbReference type="GO" id="GO:0140664">
    <property type="term" value="F:ATP-dependent DNA damage sensor activity"/>
    <property type="evidence" value="ECO:0007669"/>
    <property type="project" value="InterPro"/>
</dbReference>
<dbReference type="Proteomes" id="UP001055048">
    <property type="component" value="Unassembled WGS sequence"/>
</dbReference>
<comment type="caution">
    <text evidence="6">The sequence shown here is derived from an EMBL/GenBank/DDBJ whole genome shotgun (WGS) entry which is preliminary data.</text>
</comment>
<evidence type="ECO:0000259" key="5">
    <source>
        <dbReference type="SMART" id="SM00534"/>
    </source>
</evidence>
<dbReference type="EMBL" id="BQNL01000001">
    <property type="protein sequence ID" value="GKH13073.1"/>
    <property type="molecule type" value="Genomic_DNA"/>
</dbReference>
<evidence type="ECO:0000256" key="4">
    <source>
        <dbReference type="SAM" id="Phobius"/>
    </source>
</evidence>
<keyword evidence="2" id="KW-0067">ATP-binding</keyword>
<keyword evidence="4" id="KW-1133">Transmembrane helix</keyword>
<evidence type="ECO:0000256" key="3">
    <source>
        <dbReference type="ARBA" id="ARBA00023125"/>
    </source>
</evidence>
<dbReference type="AlphaFoldDB" id="A0AA37N771"/>
<keyword evidence="4" id="KW-0472">Membrane</keyword>
<feature type="transmembrane region" description="Helical" evidence="4">
    <location>
        <begin position="247"/>
        <end position="265"/>
    </location>
</feature>